<dbReference type="OrthoDB" id="443318at2759"/>
<evidence type="ECO:0000256" key="6">
    <source>
        <dbReference type="RuleBase" id="RU361156"/>
    </source>
</evidence>
<dbReference type="InterPro" id="IPR018202">
    <property type="entry name" value="Ser_caboxypep_ser_AS"/>
</dbReference>
<dbReference type="InterPro" id="IPR001563">
    <property type="entry name" value="Peptidase_S10"/>
</dbReference>
<evidence type="ECO:0000256" key="7">
    <source>
        <dbReference type="SAM" id="MobiDB-lite"/>
    </source>
</evidence>
<evidence type="ECO:0000256" key="1">
    <source>
        <dbReference type="ARBA" id="ARBA00009431"/>
    </source>
</evidence>
<dbReference type="GO" id="GO:0006508">
    <property type="term" value="P:proteolysis"/>
    <property type="evidence" value="ECO:0007669"/>
    <property type="project" value="UniProtKB-KW"/>
</dbReference>
<dbReference type="RefSeq" id="XP_014170953.1">
    <property type="nucleotide sequence ID" value="XM_014315478.1"/>
</dbReference>
<dbReference type="GO" id="GO:0004185">
    <property type="term" value="F:serine-type carboxypeptidase activity"/>
    <property type="evidence" value="ECO:0007669"/>
    <property type="project" value="UniProtKB-UniRule"/>
</dbReference>
<dbReference type="GO" id="GO:0000324">
    <property type="term" value="C:fungal-type vacuole"/>
    <property type="evidence" value="ECO:0007669"/>
    <property type="project" value="TreeGrafter"/>
</dbReference>
<dbReference type="AlphaFoldDB" id="F0XMD1"/>
<dbReference type="HOGENOM" id="CLU_008523_10_3_1"/>
<dbReference type="EMBL" id="GL629794">
    <property type="protein sequence ID" value="EFX01471.1"/>
    <property type="molecule type" value="Genomic_DNA"/>
</dbReference>
<evidence type="ECO:0000313" key="9">
    <source>
        <dbReference type="Proteomes" id="UP000007796"/>
    </source>
</evidence>
<comment type="similarity">
    <text evidence="1 6">Belongs to the peptidase S10 family.</text>
</comment>
<evidence type="ECO:0000313" key="8">
    <source>
        <dbReference type="EMBL" id="EFX01471.1"/>
    </source>
</evidence>
<organism evidence="9">
    <name type="scientific">Grosmannia clavigera (strain kw1407 / UAMH 11150)</name>
    <name type="common">Blue stain fungus</name>
    <name type="synonym">Graphiocladiella clavigera</name>
    <dbReference type="NCBI Taxonomy" id="655863"/>
    <lineage>
        <taxon>Eukaryota</taxon>
        <taxon>Fungi</taxon>
        <taxon>Dikarya</taxon>
        <taxon>Ascomycota</taxon>
        <taxon>Pezizomycotina</taxon>
        <taxon>Sordariomycetes</taxon>
        <taxon>Sordariomycetidae</taxon>
        <taxon>Ophiostomatales</taxon>
        <taxon>Ophiostomataceae</taxon>
        <taxon>Leptographium</taxon>
    </lineage>
</organism>
<dbReference type="Gene3D" id="3.40.50.1820">
    <property type="entry name" value="alpha/beta hydrolase"/>
    <property type="match status" value="1"/>
</dbReference>
<dbReference type="Pfam" id="PF00450">
    <property type="entry name" value="Peptidase_S10"/>
    <property type="match status" value="1"/>
</dbReference>
<dbReference type="PANTHER" id="PTHR11802">
    <property type="entry name" value="SERINE PROTEASE FAMILY S10 SERINE CARBOXYPEPTIDASE"/>
    <property type="match status" value="1"/>
</dbReference>
<sequence length="705" mass="72793">MCAVLWLLSRPCQAQYPDALNGAKLTTVRSPQDAAISIAYTRPLGACTTALDSQEQLAGWVTVAADADRPYASHTFFWFVGAREPTAALTMYLNGGPGSSSLFGLFAETGPCAIVETSAAGLGTVARAWGWDRASNMLFVDQPAQVGLSFDALVNGTLDRYSNNITVGTTTDSSDPMLLRGTFASQDPGRTANTTALAAHAVYHLLQAFLAEFPRYSPPKGSSLGVNLFAESYGGHYGPVFAAQWQAENAKSGGHGGNSENSTNTTSTSTNTTLHIHLAALGLINGCVDDLIQGPHYAAMLVNNSYGFHVVPPLQAALVNASFYASGGCGDQIAACRAAVARSDPDDDGSSAAANSACALAQNTCAAQMIDPYGAAGRSVYDLAHALPDSFPPAYYVDYLNSDAVQKALGAPLNFTAASSAVSAAFAATGDLERASDTITDLAALLQAGVRVGLIYGDRDYICNWLGGEAVSLAVARAAAGSYADRFPRAGYAPIIVNDSYIGGAVRQFANLSFSRIYQAGHFVPASQPETAFEVFARIIYGTDIGTGEPVDLAVFNSSGPLHAASSLSLPSSPAPTCFLGNAPDSCADDQLASLHSQSGVVINGIWYAAKSDWPGPASGLVAAADASSHRNPSSSPGHTTMLRGSATADAARASLTGIYTATATPAAAEPFCALTPAPWSVTALALAVGLFSCLGAELLTLRLV</sequence>
<keyword evidence="4 6" id="KW-0378">Hydrolase</keyword>
<reference evidence="8 9" key="1">
    <citation type="journal article" date="2011" name="Proc. Natl. Acad. Sci. U.S.A.">
        <title>Genome and transcriptome analyses of the mountain pine beetle-fungal symbiont Grosmannia clavigera, a lodgepole pine pathogen.</title>
        <authorList>
            <person name="DiGuistini S."/>
            <person name="Wang Y."/>
            <person name="Liao N.Y."/>
            <person name="Taylor G."/>
            <person name="Tanguay P."/>
            <person name="Feau N."/>
            <person name="Henrissat B."/>
            <person name="Chan S.K."/>
            <person name="Hesse-Orce U."/>
            <person name="Alamouti S.M."/>
            <person name="Tsui C.K.M."/>
            <person name="Docking R.T."/>
            <person name="Levasseur A."/>
            <person name="Haridas S."/>
            <person name="Robertson G."/>
            <person name="Birol I."/>
            <person name="Holt R.A."/>
            <person name="Marra M.A."/>
            <person name="Hamelin R.C."/>
            <person name="Hirst M."/>
            <person name="Jones S.J.M."/>
            <person name="Bohlmann J."/>
            <person name="Breuil C."/>
        </authorList>
    </citation>
    <scope>NUCLEOTIDE SEQUENCE [LARGE SCALE GENOMIC DNA]</scope>
    <source>
        <strain evidence="9">kw1407 / UAMH 11150</strain>
    </source>
</reference>
<keyword evidence="3 6" id="KW-0645">Protease</keyword>
<keyword evidence="9" id="KW-1185">Reference proteome</keyword>
<dbReference type="PROSITE" id="PS00131">
    <property type="entry name" value="CARBOXYPEPT_SER_SER"/>
    <property type="match status" value="1"/>
</dbReference>
<dbReference type="SUPFAM" id="SSF53474">
    <property type="entry name" value="alpha/beta-Hydrolases"/>
    <property type="match status" value="1"/>
</dbReference>
<dbReference type="STRING" id="655863.F0XMD1"/>
<dbReference type="eggNOG" id="KOG1282">
    <property type="taxonomic scope" value="Eukaryota"/>
</dbReference>
<dbReference type="InterPro" id="IPR033124">
    <property type="entry name" value="Ser_caboxypep_his_AS"/>
</dbReference>
<feature type="compositionally biased region" description="Low complexity" evidence="7">
    <location>
        <begin position="258"/>
        <end position="269"/>
    </location>
</feature>
<keyword evidence="5" id="KW-0325">Glycoprotein</keyword>
<dbReference type="PANTHER" id="PTHR11802:SF404">
    <property type="entry name" value="CARBOXYPEPTIDASE"/>
    <property type="match status" value="1"/>
</dbReference>
<evidence type="ECO:0000256" key="4">
    <source>
        <dbReference type="ARBA" id="ARBA00022801"/>
    </source>
</evidence>
<dbReference type="InterPro" id="IPR029058">
    <property type="entry name" value="AB_hydrolase_fold"/>
</dbReference>
<accession>F0XMD1</accession>
<evidence type="ECO:0000256" key="5">
    <source>
        <dbReference type="ARBA" id="ARBA00023180"/>
    </source>
</evidence>
<evidence type="ECO:0000256" key="3">
    <source>
        <dbReference type="ARBA" id="ARBA00022670"/>
    </source>
</evidence>
<protein>
    <recommendedName>
        <fullName evidence="6">Carboxypeptidase</fullName>
        <ecNumber evidence="6">3.4.16.-</ecNumber>
    </recommendedName>
</protein>
<dbReference type="PRINTS" id="PR00724">
    <property type="entry name" value="CRBOXYPTASEC"/>
</dbReference>
<proteinExistence type="inferred from homology"/>
<dbReference type="InParanoid" id="F0XMD1"/>
<keyword evidence="2 6" id="KW-0121">Carboxypeptidase</keyword>
<dbReference type="PROSITE" id="PS00560">
    <property type="entry name" value="CARBOXYPEPT_SER_HIS"/>
    <property type="match status" value="1"/>
</dbReference>
<gene>
    <name evidence="8" type="ORF">CMQ_6413</name>
</gene>
<dbReference type="Proteomes" id="UP000007796">
    <property type="component" value="Unassembled WGS sequence"/>
</dbReference>
<feature type="region of interest" description="Disordered" evidence="7">
    <location>
        <begin position="250"/>
        <end position="269"/>
    </location>
</feature>
<name>F0XMD1_GROCL</name>
<dbReference type="GeneID" id="25979844"/>
<dbReference type="EC" id="3.4.16.-" evidence="6"/>
<evidence type="ECO:0000256" key="2">
    <source>
        <dbReference type="ARBA" id="ARBA00022645"/>
    </source>
</evidence>